<dbReference type="RefSeq" id="WP_153548874.1">
    <property type="nucleotide sequence ID" value="NZ_WIXK01000009.1"/>
</dbReference>
<comment type="caution">
    <text evidence="1">The sequence shown here is derived from an EMBL/GenBank/DDBJ whole genome shotgun (WGS) entry which is preliminary data.</text>
</comment>
<accession>A0A844ASB9</accession>
<dbReference type="AlphaFoldDB" id="A0A844ASB9"/>
<proteinExistence type="predicted"/>
<dbReference type="EMBL" id="WIXK01000009">
    <property type="protein sequence ID" value="MQY43983.1"/>
    <property type="molecule type" value="Genomic_DNA"/>
</dbReference>
<keyword evidence="2" id="KW-1185">Reference proteome</keyword>
<reference evidence="1 2" key="1">
    <citation type="submission" date="2019-10" db="EMBL/GenBank/DDBJ databases">
        <title>Epibacterium sp. nov., isolated from seawater.</title>
        <authorList>
            <person name="Zhang X."/>
            <person name="Li N."/>
        </authorList>
    </citation>
    <scope>NUCLEOTIDE SEQUENCE [LARGE SCALE GENOMIC DNA]</scope>
    <source>
        <strain evidence="1 2">SM1969</strain>
    </source>
</reference>
<gene>
    <name evidence="1" type="ORF">GG681_15155</name>
</gene>
<evidence type="ECO:0000313" key="2">
    <source>
        <dbReference type="Proteomes" id="UP000436694"/>
    </source>
</evidence>
<dbReference type="Proteomes" id="UP000436694">
    <property type="component" value="Unassembled WGS sequence"/>
</dbReference>
<organism evidence="1 2">
    <name type="scientific">Tritonibacter aquimaris</name>
    <dbReference type="NCBI Taxonomy" id="2663379"/>
    <lineage>
        <taxon>Bacteria</taxon>
        <taxon>Pseudomonadati</taxon>
        <taxon>Pseudomonadota</taxon>
        <taxon>Alphaproteobacteria</taxon>
        <taxon>Rhodobacterales</taxon>
        <taxon>Paracoccaceae</taxon>
        <taxon>Tritonibacter</taxon>
    </lineage>
</organism>
<protein>
    <submittedName>
        <fullName evidence="1">Uncharacterized protein</fullName>
    </submittedName>
</protein>
<evidence type="ECO:0000313" key="1">
    <source>
        <dbReference type="EMBL" id="MQY43983.1"/>
    </source>
</evidence>
<sequence>MAQAIQQERDFVPVGGLQTLTQIELARTAFAALDQPANIARLPDGLRRLALRLLPYVTPKHVRGPAQFFLTAMGMDMVAPSYGAKRIGAFFAGVVQSGTQDETPPTAAPGDGSVTRTLLQGQIFLRRLCRSDKVTFSAFCSAVLKLAKV</sequence>
<name>A0A844ASB9_9RHOB</name>